<name>A0A8C5P575_JACJA</name>
<accession>A0A8C5P575</accession>
<dbReference type="PANTHER" id="PTHR14693">
    <property type="entry name" value="RIKEN CDNA 1700018B08"/>
    <property type="match status" value="1"/>
</dbReference>
<dbReference type="Pfam" id="PF15132">
    <property type="entry name" value="DUF4568"/>
    <property type="match status" value="1"/>
</dbReference>
<sequence>VTMMPVTARGKGDQERGCGDAPEHRPSQRQGKGTFQTFEKEVCITCHLKYPGSCTILQENVFCECCTRFGGCLPVPKAKALLPYWVPLSMRPQNQTSKVVLLYVPKANMTCPCLCHCFGGRLPMPRDQAVMPYWVPQGLRPQKVVKRRESANGIQECPLDLSCWCGHWRVFGAQCFFLKRQQLQAFHED</sequence>
<dbReference type="InterPro" id="IPR027919">
    <property type="entry name" value="DUF4568"/>
</dbReference>
<evidence type="ECO:0000313" key="2">
    <source>
        <dbReference type="Ensembl" id="ENSJJAP00000023927.1"/>
    </source>
</evidence>
<dbReference type="Proteomes" id="UP000694385">
    <property type="component" value="Unassembled WGS sequence"/>
</dbReference>
<dbReference type="AlphaFoldDB" id="A0A8C5P575"/>
<evidence type="ECO:0000313" key="3">
    <source>
        <dbReference type="Proteomes" id="UP000694385"/>
    </source>
</evidence>
<dbReference type="Ensembl" id="ENSJJAT00000030505.1">
    <property type="protein sequence ID" value="ENSJJAP00000023927.1"/>
    <property type="gene ID" value="ENSJJAG00000023547.1"/>
</dbReference>
<proteinExistence type="predicted"/>
<dbReference type="GeneTree" id="ENSGT00390000003910"/>
<organism evidence="2 3">
    <name type="scientific">Jaculus jaculus</name>
    <name type="common">Lesser Egyptian jerboa</name>
    <dbReference type="NCBI Taxonomy" id="51337"/>
    <lineage>
        <taxon>Eukaryota</taxon>
        <taxon>Metazoa</taxon>
        <taxon>Chordata</taxon>
        <taxon>Craniata</taxon>
        <taxon>Vertebrata</taxon>
        <taxon>Euteleostomi</taxon>
        <taxon>Mammalia</taxon>
        <taxon>Eutheria</taxon>
        <taxon>Euarchontoglires</taxon>
        <taxon>Glires</taxon>
        <taxon>Rodentia</taxon>
        <taxon>Myomorpha</taxon>
        <taxon>Dipodoidea</taxon>
        <taxon>Dipodidae</taxon>
        <taxon>Dipodinae</taxon>
        <taxon>Jaculus</taxon>
    </lineage>
</organism>
<reference evidence="2" key="1">
    <citation type="submission" date="2025-08" db="UniProtKB">
        <authorList>
            <consortium name="Ensembl"/>
        </authorList>
    </citation>
    <scope>IDENTIFICATION</scope>
</reference>
<dbReference type="PANTHER" id="PTHR14693:SF0">
    <property type="entry name" value="RIKEN CDNA 1700018B08 GENE"/>
    <property type="match status" value="1"/>
</dbReference>
<reference evidence="2" key="2">
    <citation type="submission" date="2025-09" db="UniProtKB">
        <authorList>
            <consortium name="Ensembl"/>
        </authorList>
    </citation>
    <scope>IDENTIFICATION</scope>
</reference>
<evidence type="ECO:0000256" key="1">
    <source>
        <dbReference type="SAM" id="MobiDB-lite"/>
    </source>
</evidence>
<protein>
    <submittedName>
        <fullName evidence="2">RIKEN cDNA 1700018B08 gene</fullName>
    </submittedName>
</protein>
<keyword evidence="3" id="KW-1185">Reference proteome</keyword>
<feature type="region of interest" description="Disordered" evidence="1">
    <location>
        <begin position="1"/>
        <end position="32"/>
    </location>
</feature>
<feature type="compositionally biased region" description="Basic and acidic residues" evidence="1">
    <location>
        <begin position="10"/>
        <end position="26"/>
    </location>
</feature>